<evidence type="ECO:0000256" key="3">
    <source>
        <dbReference type="PROSITE-ProRule" id="PRU00059"/>
    </source>
</evidence>
<evidence type="ECO:0000256" key="2">
    <source>
        <dbReference type="ARBA" id="ARBA00023157"/>
    </source>
</evidence>
<name>A0A3P7KLQ1_STRVU</name>
<keyword evidence="2" id="KW-1015">Disulfide bond</keyword>
<dbReference type="PROSITE" id="PS01180">
    <property type="entry name" value="CUB"/>
    <property type="match status" value="2"/>
</dbReference>
<evidence type="ECO:0000256" key="1">
    <source>
        <dbReference type="ARBA" id="ARBA00022737"/>
    </source>
</evidence>
<dbReference type="EMBL" id="UYYB01010008">
    <property type="protein sequence ID" value="VDM68798.1"/>
    <property type="molecule type" value="Genomic_DNA"/>
</dbReference>
<dbReference type="SUPFAM" id="SSF49854">
    <property type="entry name" value="Spermadhesin, CUB domain"/>
    <property type="match status" value="2"/>
</dbReference>
<sequence>PPDTYITITFNPFYVESYLDYVEIFEGTTTSKVIGELDTSAPTKSSFKSTTNQMLVYFHTDAMITDQGWLAHWNAKQSTPPISQSGRAGAMASTNYPAAYDPFLEQLYYVTTSDNTIINVNFDVFSTEEFNDYLEVFDGNGIDAPLIAKLSGHAVAGTSLNTTANHLTMRFMTDGSIQYSGWHMLWKAI</sequence>
<evidence type="ECO:0000313" key="6">
    <source>
        <dbReference type="Proteomes" id="UP000270094"/>
    </source>
</evidence>
<dbReference type="InterPro" id="IPR000859">
    <property type="entry name" value="CUB_dom"/>
</dbReference>
<feature type="domain" description="CUB" evidence="4">
    <location>
        <begin position="78"/>
        <end position="189"/>
    </location>
</feature>
<evidence type="ECO:0000313" key="5">
    <source>
        <dbReference type="EMBL" id="VDM68798.1"/>
    </source>
</evidence>
<dbReference type="PANTHER" id="PTHR24251:SF30">
    <property type="entry name" value="MEMBRANE FRIZZLED-RELATED PROTEIN"/>
    <property type="match status" value="1"/>
</dbReference>
<gene>
    <name evidence="5" type="ORF">SVUK_LOCUS3796</name>
</gene>
<keyword evidence="6" id="KW-1185">Reference proteome</keyword>
<dbReference type="Proteomes" id="UP000270094">
    <property type="component" value="Unassembled WGS sequence"/>
</dbReference>
<feature type="domain" description="CUB" evidence="4">
    <location>
        <begin position="1"/>
        <end position="76"/>
    </location>
</feature>
<feature type="non-terminal residue" evidence="5">
    <location>
        <position position="1"/>
    </location>
</feature>
<reference evidence="5 6" key="1">
    <citation type="submission" date="2018-11" db="EMBL/GenBank/DDBJ databases">
        <authorList>
            <consortium name="Pathogen Informatics"/>
        </authorList>
    </citation>
    <scope>NUCLEOTIDE SEQUENCE [LARGE SCALE GENOMIC DNA]</scope>
</reference>
<accession>A0A3P7KLQ1</accession>
<dbReference type="AlphaFoldDB" id="A0A3P7KLQ1"/>
<protein>
    <recommendedName>
        <fullName evidence="4">CUB domain-containing protein</fullName>
    </recommendedName>
</protein>
<dbReference type="Gene3D" id="2.60.120.290">
    <property type="entry name" value="Spermadhesin, CUB domain"/>
    <property type="match status" value="2"/>
</dbReference>
<evidence type="ECO:0000259" key="4">
    <source>
        <dbReference type="PROSITE" id="PS01180"/>
    </source>
</evidence>
<dbReference type="PANTHER" id="PTHR24251">
    <property type="entry name" value="OVOCHYMASE-RELATED"/>
    <property type="match status" value="1"/>
</dbReference>
<dbReference type="Pfam" id="PF00431">
    <property type="entry name" value="CUB"/>
    <property type="match status" value="2"/>
</dbReference>
<dbReference type="CDD" id="cd00041">
    <property type="entry name" value="CUB"/>
    <property type="match status" value="2"/>
</dbReference>
<proteinExistence type="predicted"/>
<keyword evidence="1" id="KW-0677">Repeat</keyword>
<dbReference type="OrthoDB" id="5808499at2759"/>
<dbReference type="SMART" id="SM00042">
    <property type="entry name" value="CUB"/>
    <property type="match status" value="1"/>
</dbReference>
<comment type="caution">
    <text evidence="3">Lacks conserved residue(s) required for the propagation of feature annotation.</text>
</comment>
<dbReference type="InterPro" id="IPR035914">
    <property type="entry name" value="Sperma_CUB_dom_sf"/>
</dbReference>
<organism evidence="5 6">
    <name type="scientific">Strongylus vulgaris</name>
    <name type="common">Blood worm</name>
    <dbReference type="NCBI Taxonomy" id="40348"/>
    <lineage>
        <taxon>Eukaryota</taxon>
        <taxon>Metazoa</taxon>
        <taxon>Ecdysozoa</taxon>
        <taxon>Nematoda</taxon>
        <taxon>Chromadorea</taxon>
        <taxon>Rhabditida</taxon>
        <taxon>Rhabditina</taxon>
        <taxon>Rhabditomorpha</taxon>
        <taxon>Strongyloidea</taxon>
        <taxon>Strongylidae</taxon>
        <taxon>Strongylus</taxon>
    </lineage>
</organism>